<reference evidence="8 9" key="1">
    <citation type="journal article" date="2016" name="Nat. Commun.">
        <title>Extremotolerant tardigrade genome and improved radiotolerance of human cultured cells by tardigrade-unique protein.</title>
        <authorList>
            <person name="Hashimoto T."/>
            <person name="Horikawa D.D."/>
            <person name="Saito Y."/>
            <person name="Kuwahara H."/>
            <person name="Kozuka-Hata H."/>
            <person name="Shin-I T."/>
            <person name="Minakuchi Y."/>
            <person name="Ohishi K."/>
            <person name="Motoyama A."/>
            <person name="Aizu T."/>
            <person name="Enomoto A."/>
            <person name="Kondo K."/>
            <person name="Tanaka S."/>
            <person name="Hara Y."/>
            <person name="Koshikawa S."/>
            <person name="Sagara H."/>
            <person name="Miura T."/>
            <person name="Yokobori S."/>
            <person name="Miyagawa K."/>
            <person name="Suzuki Y."/>
            <person name="Kubo T."/>
            <person name="Oyama M."/>
            <person name="Kohara Y."/>
            <person name="Fujiyama A."/>
            <person name="Arakawa K."/>
            <person name="Katayama T."/>
            <person name="Toyoda A."/>
            <person name="Kunieda T."/>
        </authorList>
    </citation>
    <scope>NUCLEOTIDE SEQUENCE [LARGE SCALE GENOMIC DNA]</scope>
    <source>
        <strain evidence="8 9">YOKOZUNA-1</strain>
    </source>
</reference>
<dbReference type="GO" id="GO:0005737">
    <property type="term" value="C:cytoplasm"/>
    <property type="evidence" value="ECO:0007669"/>
    <property type="project" value="UniProtKB-SubCell"/>
</dbReference>
<gene>
    <name evidence="8" type="primary">RvY_18368-1</name>
    <name evidence="8" type="synonym">RvY_18368.1</name>
    <name evidence="8" type="ORF">RvY_18368</name>
</gene>
<evidence type="ECO:0000256" key="5">
    <source>
        <dbReference type="ARBA" id="ARBA00026071"/>
    </source>
</evidence>
<evidence type="ECO:0000256" key="7">
    <source>
        <dbReference type="SAM" id="MobiDB-lite"/>
    </source>
</evidence>
<dbReference type="AlphaFoldDB" id="A0A1D1W5K2"/>
<dbReference type="SUPFAM" id="SSF56235">
    <property type="entry name" value="N-terminal nucleophile aminohydrolases (Ntn hydrolases)"/>
    <property type="match status" value="1"/>
</dbReference>
<dbReference type="InterPro" id="IPR029055">
    <property type="entry name" value="Ntn_hydrolases_N"/>
</dbReference>
<dbReference type="InterPro" id="IPR001353">
    <property type="entry name" value="Proteasome_sua/b"/>
</dbReference>
<dbReference type="GO" id="GO:0051603">
    <property type="term" value="P:proteolysis involved in protein catabolic process"/>
    <property type="evidence" value="ECO:0007669"/>
    <property type="project" value="InterPro"/>
</dbReference>
<keyword evidence="9" id="KW-1185">Reference proteome</keyword>
<evidence type="ECO:0000256" key="2">
    <source>
        <dbReference type="ARBA" id="ARBA00022942"/>
    </source>
</evidence>
<dbReference type="GO" id="GO:0005634">
    <property type="term" value="C:nucleus"/>
    <property type="evidence" value="ECO:0007669"/>
    <property type="project" value="UniProtKB-SubCell"/>
</dbReference>
<dbReference type="GO" id="GO:0019774">
    <property type="term" value="C:proteasome core complex, beta-subunit complex"/>
    <property type="evidence" value="ECO:0007669"/>
    <property type="project" value="UniProtKB-UniRule"/>
</dbReference>
<dbReference type="CDD" id="cd03760">
    <property type="entry name" value="proteasome_beta_type_4"/>
    <property type="match status" value="1"/>
</dbReference>
<feature type="compositionally biased region" description="Polar residues" evidence="7">
    <location>
        <begin position="22"/>
        <end position="40"/>
    </location>
</feature>
<comment type="function">
    <text evidence="4">Non-catalytic component of the proteasome, a multicatalytic proteinase complex which is characterized by its ability to cleave peptides with Arg, Phe, Tyr, Leu, and Glu adjacent to the leaving group at neutral or slightly basic pH. The proteasome has an ATP-dependent proteolytic activity.</text>
</comment>
<dbReference type="InterPro" id="IPR016050">
    <property type="entry name" value="Proteasome_bsu_CS"/>
</dbReference>
<keyword evidence="2 6" id="KW-0647">Proteasome</keyword>
<proteinExistence type="inferred from homology"/>
<organism evidence="8 9">
    <name type="scientific">Ramazzottius varieornatus</name>
    <name type="common">Water bear</name>
    <name type="synonym">Tardigrade</name>
    <dbReference type="NCBI Taxonomy" id="947166"/>
    <lineage>
        <taxon>Eukaryota</taxon>
        <taxon>Metazoa</taxon>
        <taxon>Ecdysozoa</taxon>
        <taxon>Tardigrada</taxon>
        <taxon>Eutardigrada</taxon>
        <taxon>Parachela</taxon>
        <taxon>Hypsibioidea</taxon>
        <taxon>Ramazzottiidae</taxon>
        <taxon>Ramazzottius</taxon>
    </lineage>
</organism>
<name>A0A1D1W5K2_RAMVA</name>
<dbReference type="PANTHER" id="PTHR32194:SF6">
    <property type="entry name" value="PROTEASOME SUBUNIT BETA"/>
    <property type="match status" value="1"/>
</dbReference>
<comment type="caution">
    <text evidence="8">The sequence shown here is derived from an EMBL/GenBank/DDBJ whole genome shotgun (WGS) entry which is preliminary data.</text>
</comment>
<evidence type="ECO:0000256" key="4">
    <source>
        <dbReference type="ARBA" id="ARBA00024953"/>
    </source>
</evidence>
<keyword evidence="1 6" id="KW-0963">Cytoplasm</keyword>
<dbReference type="Proteomes" id="UP000186922">
    <property type="component" value="Unassembled WGS sequence"/>
</dbReference>
<dbReference type="PROSITE" id="PS00854">
    <property type="entry name" value="PROTEASOME_BETA_1"/>
    <property type="match status" value="1"/>
</dbReference>
<evidence type="ECO:0000313" key="9">
    <source>
        <dbReference type="Proteomes" id="UP000186922"/>
    </source>
</evidence>
<dbReference type="PIRSF" id="PIRSF001213">
    <property type="entry name" value="Psome_endopept_beta"/>
    <property type="match status" value="1"/>
</dbReference>
<dbReference type="STRING" id="947166.A0A1D1W5K2"/>
<dbReference type="InterPro" id="IPR016295">
    <property type="entry name" value="Proteasome_beta4"/>
</dbReference>
<accession>A0A1D1W5K2</accession>
<dbReference type="Pfam" id="PF00227">
    <property type="entry name" value="Proteasome"/>
    <property type="match status" value="1"/>
</dbReference>
<evidence type="ECO:0000313" key="8">
    <source>
        <dbReference type="EMBL" id="GAV08711.1"/>
    </source>
</evidence>
<keyword evidence="3 6" id="KW-0539">Nucleus</keyword>
<protein>
    <recommendedName>
        <fullName evidence="6">Proteasome subunit beta</fullName>
    </recommendedName>
</protein>
<evidence type="ECO:0000256" key="3">
    <source>
        <dbReference type="ARBA" id="ARBA00023242"/>
    </source>
</evidence>
<comment type="similarity">
    <text evidence="6">Belongs to the peptidase T1B family.</text>
</comment>
<evidence type="ECO:0000256" key="6">
    <source>
        <dbReference type="PIRNR" id="PIRNR001213"/>
    </source>
</evidence>
<dbReference type="Gene3D" id="3.60.20.10">
    <property type="entry name" value="Glutamine Phosphoribosylpyrophosphate, subunit 1, domain 1"/>
    <property type="match status" value="1"/>
</dbReference>
<evidence type="ECO:0000256" key="1">
    <source>
        <dbReference type="ARBA" id="ARBA00022490"/>
    </source>
</evidence>
<comment type="subcellular location">
    <subcellularLocation>
        <location evidence="6">Cytoplasm</location>
    </subcellularLocation>
    <subcellularLocation>
        <location evidence="6">Nucleus</location>
    </subcellularLocation>
</comment>
<feature type="region of interest" description="Disordered" evidence="7">
    <location>
        <begin position="21"/>
        <end position="40"/>
    </location>
</feature>
<dbReference type="PANTHER" id="PTHR32194">
    <property type="entry name" value="METALLOPROTEASE TLDD"/>
    <property type="match status" value="1"/>
</dbReference>
<sequence>MAHRYDINSALLRDLKVPLDGRTSSSHSATPKQHSQGPSVSGTAVIGVAFKDGIVLAADTVGSYGTLCKIRTVPRLLKVNKNTVLAMSGDYADFQFIEQHIGKQSIRDFNSDDGYEWSPKSLHSWLTRVLYNARSKIDPLWNSYVVGGYETETNRPYLGGLTMLGISYTSPYVATGFGRFIAQPFLADQVEKNPELDEKTARVAAIHALRLLYYRNRESSNKYQLAVVTKDNAVVEPVKEFETAWDTALMIRGYD</sequence>
<comment type="subunit">
    <text evidence="5">The 26S proteasome consists of a 20S proteasome core and two 19S regulatory subunits. The 20S proteasome core is composed of 28 subunits that are arranged in four stacked rings, resulting in a barrel-shaped structure. The two end rings are each formed by seven alpha subunits, and the two central rings are each formed by seven beta subunits. The catalytic chamber with the active sites is on the inside of the barrel.</text>
</comment>
<dbReference type="EMBL" id="BDGG01000018">
    <property type="protein sequence ID" value="GAV08711.1"/>
    <property type="molecule type" value="Genomic_DNA"/>
</dbReference>
<dbReference type="OrthoDB" id="7854943at2759"/>
<dbReference type="InterPro" id="IPR023333">
    <property type="entry name" value="Proteasome_suB-type"/>
</dbReference>